<evidence type="ECO:0000313" key="3">
    <source>
        <dbReference type="EMBL" id="EMP30679.1"/>
    </source>
</evidence>
<feature type="region of interest" description="Disordered" evidence="1">
    <location>
        <begin position="39"/>
        <end position="76"/>
    </location>
</feature>
<evidence type="ECO:0000256" key="1">
    <source>
        <dbReference type="SAM" id="MobiDB-lite"/>
    </source>
</evidence>
<accession>M7B0V8</accession>
<gene>
    <name evidence="3" type="ORF">UY3_12196</name>
</gene>
<keyword evidence="4" id="KW-1185">Reference proteome</keyword>
<reference evidence="4" key="1">
    <citation type="journal article" date="2013" name="Nat. Genet.">
        <title>The draft genomes of soft-shell turtle and green sea turtle yield insights into the development and evolution of the turtle-specific body plan.</title>
        <authorList>
            <person name="Wang Z."/>
            <person name="Pascual-Anaya J."/>
            <person name="Zadissa A."/>
            <person name="Li W."/>
            <person name="Niimura Y."/>
            <person name="Huang Z."/>
            <person name="Li C."/>
            <person name="White S."/>
            <person name="Xiong Z."/>
            <person name="Fang D."/>
            <person name="Wang B."/>
            <person name="Ming Y."/>
            <person name="Chen Y."/>
            <person name="Zheng Y."/>
            <person name="Kuraku S."/>
            <person name="Pignatelli M."/>
            <person name="Herrero J."/>
            <person name="Beal K."/>
            <person name="Nozawa M."/>
            <person name="Li Q."/>
            <person name="Wang J."/>
            <person name="Zhang H."/>
            <person name="Yu L."/>
            <person name="Shigenobu S."/>
            <person name="Wang J."/>
            <person name="Liu J."/>
            <person name="Flicek P."/>
            <person name="Searle S."/>
            <person name="Wang J."/>
            <person name="Kuratani S."/>
            <person name="Yin Y."/>
            <person name="Aken B."/>
            <person name="Zhang G."/>
            <person name="Irie N."/>
        </authorList>
    </citation>
    <scope>NUCLEOTIDE SEQUENCE [LARGE SCALE GENOMIC DNA]</scope>
</reference>
<dbReference type="Proteomes" id="UP000031443">
    <property type="component" value="Unassembled WGS sequence"/>
</dbReference>
<evidence type="ECO:0000313" key="4">
    <source>
        <dbReference type="Proteomes" id="UP000031443"/>
    </source>
</evidence>
<dbReference type="AlphaFoldDB" id="M7B0V8"/>
<keyword evidence="2" id="KW-1133">Transmembrane helix</keyword>
<evidence type="ECO:0000256" key="2">
    <source>
        <dbReference type="SAM" id="Phobius"/>
    </source>
</evidence>
<sequence>MKELWNAYCKACEANSRSGAAPATCRFYKELNMTLGGNPTSILRTTMDTSEPSATRQEEEEQSGNEGAEAEEDTPESLECFSDAGGSLASRGGRCLGKDKHQRMFPGVLHRAIFVVSDQNKDLEMLKPFLIIILKLGVGGTYAGQLLLLVATATLYFYCSSYIRASAEHKDYLMPQKLKLLEQILRQRSSIEAPLTSKALYQLPTEDLTLNVQHNL</sequence>
<proteinExistence type="predicted"/>
<protein>
    <submittedName>
        <fullName evidence="3">Uncharacterized protein</fullName>
    </submittedName>
</protein>
<feature type="transmembrane region" description="Helical" evidence="2">
    <location>
        <begin position="129"/>
        <end position="158"/>
    </location>
</feature>
<name>M7B0V8_CHEMY</name>
<dbReference type="EMBL" id="KB548685">
    <property type="protein sequence ID" value="EMP30679.1"/>
    <property type="molecule type" value="Genomic_DNA"/>
</dbReference>
<organism evidence="3 4">
    <name type="scientific">Chelonia mydas</name>
    <name type="common">Green sea-turtle</name>
    <name type="synonym">Chelonia agassizi</name>
    <dbReference type="NCBI Taxonomy" id="8469"/>
    <lineage>
        <taxon>Eukaryota</taxon>
        <taxon>Metazoa</taxon>
        <taxon>Chordata</taxon>
        <taxon>Craniata</taxon>
        <taxon>Vertebrata</taxon>
        <taxon>Euteleostomi</taxon>
        <taxon>Archelosauria</taxon>
        <taxon>Testudinata</taxon>
        <taxon>Testudines</taxon>
        <taxon>Cryptodira</taxon>
        <taxon>Durocryptodira</taxon>
        <taxon>Americhelydia</taxon>
        <taxon>Chelonioidea</taxon>
        <taxon>Cheloniidae</taxon>
        <taxon>Chelonia</taxon>
    </lineage>
</organism>
<keyword evidence="2" id="KW-0472">Membrane</keyword>
<feature type="compositionally biased region" description="Polar residues" evidence="1">
    <location>
        <begin position="39"/>
        <end position="55"/>
    </location>
</feature>
<feature type="compositionally biased region" description="Acidic residues" evidence="1">
    <location>
        <begin position="58"/>
        <end position="76"/>
    </location>
</feature>
<keyword evidence="2" id="KW-0812">Transmembrane</keyword>